<keyword evidence="5" id="KW-0539">Nucleus</keyword>
<dbReference type="GO" id="GO:0003677">
    <property type="term" value="F:DNA binding"/>
    <property type="evidence" value="ECO:0007669"/>
    <property type="project" value="InterPro"/>
</dbReference>
<dbReference type="PROSITE" id="PS00463">
    <property type="entry name" value="ZN2_CY6_FUNGAL_1"/>
    <property type="match status" value="1"/>
</dbReference>
<dbReference type="Gene3D" id="4.10.240.10">
    <property type="entry name" value="Zn(2)-C6 fungal-type DNA-binding domain"/>
    <property type="match status" value="1"/>
</dbReference>
<proteinExistence type="predicted"/>
<evidence type="ECO:0000256" key="2">
    <source>
        <dbReference type="ARBA" id="ARBA00022723"/>
    </source>
</evidence>
<dbReference type="GO" id="GO:0000981">
    <property type="term" value="F:DNA-binding transcription factor activity, RNA polymerase II-specific"/>
    <property type="evidence" value="ECO:0007669"/>
    <property type="project" value="InterPro"/>
</dbReference>
<feature type="compositionally biased region" description="Basic and acidic residues" evidence="6">
    <location>
        <begin position="85"/>
        <end position="94"/>
    </location>
</feature>
<evidence type="ECO:0000256" key="4">
    <source>
        <dbReference type="ARBA" id="ARBA00023163"/>
    </source>
</evidence>
<dbReference type="GO" id="GO:0005634">
    <property type="term" value="C:nucleus"/>
    <property type="evidence" value="ECO:0007669"/>
    <property type="project" value="UniProtKB-SubCell"/>
</dbReference>
<organism evidence="8">
    <name type="scientific">Bionectria ochroleuca</name>
    <name type="common">Gliocladium roseum</name>
    <dbReference type="NCBI Taxonomy" id="29856"/>
    <lineage>
        <taxon>Eukaryota</taxon>
        <taxon>Fungi</taxon>
        <taxon>Dikarya</taxon>
        <taxon>Ascomycota</taxon>
        <taxon>Pezizomycotina</taxon>
        <taxon>Sordariomycetes</taxon>
        <taxon>Hypocreomycetidae</taxon>
        <taxon>Hypocreales</taxon>
        <taxon>Bionectriaceae</taxon>
        <taxon>Clonostachys</taxon>
    </lineage>
</organism>
<evidence type="ECO:0000259" key="7">
    <source>
        <dbReference type="PROSITE" id="PS50048"/>
    </source>
</evidence>
<evidence type="ECO:0000256" key="3">
    <source>
        <dbReference type="ARBA" id="ARBA00023015"/>
    </source>
</evidence>
<dbReference type="GO" id="GO:0006351">
    <property type="term" value="P:DNA-templated transcription"/>
    <property type="evidence" value="ECO:0007669"/>
    <property type="project" value="InterPro"/>
</dbReference>
<comment type="subcellular location">
    <subcellularLocation>
        <location evidence="1">Nucleus</location>
    </subcellularLocation>
</comment>
<dbReference type="GO" id="GO:0008270">
    <property type="term" value="F:zinc ion binding"/>
    <property type="evidence" value="ECO:0007669"/>
    <property type="project" value="InterPro"/>
</dbReference>
<feature type="region of interest" description="Disordered" evidence="6">
    <location>
        <begin position="85"/>
        <end position="104"/>
    </location>
</feature>
<dbReference type="Pfam" id="PF00172">
    <property type="entry name" value="Zn_clus"/>
    <property type="match status" value="1"/>
</dbReference>
<dbReference type="SMART" id="SM00906">
    <property type="entry name" value="Fungal_trans"/>
    <property type="match status" value="1"/>
</dbReference>
<evidence type="ECO:0000256" key="6">
    <source>
        <dbReference type="SAM" id="MobiDB-lite"/>
    </source>
</evidence>
<protein>
    <recommendedName>
        <fullName evidence="7">Zn(2)-C6 fungal-type domain-containing protein</fullName>
    </recommendedName>
</protein>
<dbReference type="PROSITE" id="PS50048">
    <property type="entry name" value="ZN2_CY6_FUNGAL_2"/>
    <property type="match status" value="1"/>
</dbReference>
<dbReference type="InterPro" id="IPR007219">
    <property type="entry name" value="XnlR_reg_dom"/>
</dbReference>
<dbReference type="SMART" id="SM00066">
    <property type="entry name" value="GAL4"/>
    <property type="match status" value="1"/>
</dbReference>
<evidence type="ECO:0000313" key="8">
    <source>
        <dbReference type="EMBL" id="CEO51201.1"/>
    </source>
</evidence>
<feature type="region of interest" description="Disordered" evidence="6">
    <location>
        <begin position="126"/>
        <end position="148"/>
    </location>
</feature>
<keyword evidence="3" id="KW-0805">Transcription regulation</keyword>
<feature type="region of interest" description="Disordered" evidence="6">
    <location>
        <begin position="402"/>
        <end position="422"/>
    </location>
</feature>
<dbReference type="CDD" id="cd12148">
    <property type="entry name" value="fungal_TF_MHR"/>
    <property type="match status" value="1"/>
</dbReference>
<dbReference type="PANTHER" id="PTHR47338:SF23">
    <property type="entry name" value="ZN(II)2CYS6 TRANSCRIPTION FACTOR (EUROFUNG)"/>
    <property type="match status" value="1"/>
</dbReference>
<dbReference type="CDD" id="cd00067">
    <property type="entry name" value="GAL4"/>
    <property type="match status" value="1"/>
</dbReference>
<keyword evidence="4" id="KW-0804">Transcription</keyword>
<dbReference type="AlphaFoldDB" id="A0A0B7K913"/>
<dbReference type="PANTHER" id="PTHR47338">
    <property type="entry name" value="ZN(II)2CYS6 TRANSCRIPTION FACTOR (EUROFUNG)-RELATED"/>
    <property type="match status" value="1"/>
</dbReference>
<sequence>MEVDDNLQGNHDDPNGGTAEASLACNCCRRRKLRCSREVPTCQHCRKTATECVYEAKRAKPGMKTGAIDNLHRRLDALEKLVHQKSISDAERTRSQSAASQSDTDASPYHLLSFFTKEFQKFIESREQAPASPPLQPSAPGIGGGKRRRLDRDLSYHAGLGVEHARTHTDEELQLILDAYFTHLHPWIPMIHEARFRQRLSDDDEQKDLQIIIQAMILAATKYIKDPEVAASFLPSQSQMQQLRDSIVATAMRQLTVENSQALLIVAFNDIGCGLAAQAWSTVGALTRNVEYLQLATENDETDRLRLSQPFASLSPPRDWTEAEERRRVFWNVFNLDRLCSVMTGWNTSLTSDDVNRRLPCDGIKWRKEDAVVTPYFGIWDKSAGRIGNPLLLLPPYYPATGPQPVDQPVQTPSDTGTSPGAPAELVDMSTVGAFAYSIEATESLSRVTTYFLQQRVNMHDLKDLSSWLTRFKELDLRLIHWKMLLPHKWKVDVTRQHSRMDPNLTLAHVTHNASMILLHQLIAFPLSHWPFKNRLPSLCSADTCHAAAVEISIIAENYLKNAPATVPVSSQFAFCLYVASRALLLHSRHSKGAGLAPQFWSLVDSLKAMARRWVGPNAIDTDPSQVTSIAEKYAQKLTDMYSGITKDPYFQLSVLGYTNEIDHSSPLPVSPMGRVQLQDQEKSYQSSSSQPVDFAYSMENIESLDVAHTRGAPTERARRRRDQPQRLQHQDVPVATELAGDSIRLSIQSAVGPGEIQPVEQSQPYTGGSVDLGSISQLLLDQQFMDMDRIISYDDGMFGAEY</sequence>
<reference evidence="8" key="1">
    <citation type="submission" date="2015-01" db="EMBL/GenBank/DDBJ databases">
        <authorList>
            <person name="Durling Mikael"/>
        </authorList>
    </citation>
    <scope>NUCLEOTIDE SEQUENCE</scope>
</reference>
<dbReference type="InterPro" id="IPR001138">
    <property type="entry name" value="Zn2Cys6_DnaBD"/>
</dbReference>
<dbReference type="Pfam" id="PF04082">
    <property type="entry name" value="Fungal_trans"/>
    <property type="match status" value="1"/>
</dbReference>
<feature type="region of interest" description="Disordered" evidence="6">
    <location>
        <begin position="709"/>
        <end position="729"/>
    </location>
</feature>
<gene>
    <name evidence="8" type="ORF">BN869_000007259_1</name>
</gene>
<feature type="domain" description="Zn(2)-C6 fungal-type" evidence="7">
    <location>
        <begin position="24"/>
        <end position="54"/>
    </location>
</feature>
<feature type="compositionally biased region" description="Polar residues" evidence="6">
    <location>
        <begin position="409"/>
        <end position="419"/>
    </location>
</feature>
<dbReference type="InterPro" id="IPR036864">
    <property type="entry name" value="Zn2-C6_fun-type_DNA-bd_sf"/>
</dbReference>
<evidence type="ECO:0000256" key="1">
    <source>
        <dbReference type="ARBA" id="ARBA00004123"/>
    </source>
</evidence>
<accession>A0A0B7K913</accession>
<keyword evidence="2" id="KW-0479">Metal-binding</keyword>
<feature type="compositionally biased region" description="Low complexity" evidence="6">
    <location>
        <begin position="95"/>
        <end position="104"/>
    </location>
</feature>
<evidence type="ECO:0000256" key="5">
    <source>
        <dbReference type="ARBA" id="ARBA00023242"/>
    </source>
</evidence>
<name>A0A0B7K913_BIOOC</name>
<dbReference type="InterPro" id="IPR050815">
    <property type="entry name" value="TF_fung"/>
</dbReference>
<dbReference type="EMBL" id="CDPU01000022">
    <property type="protein sequence ID" value="CEO51201.1"/>
    <property type="molecule type" value="Genomic_DNA"/>
</dbReference>
<dbReference type="SUPFAM" id="SSF57701">
    <property type="entry name" value="Zn2/Cys6 DNA-binding domain"/>
    <property type="match status" value="1"/>
</dbReference>